<comment type="similarity">
    <text evidence="1">Belongs to the 'phage' integrase family.</text>
</comment>
<evidence type="ECO:0000256" key="3">
    <source>
        <dbReference type="ARBA" id="ARBA00023172"/>
    </source>
</evidence>
<dbReference type="Pfam" id="PF00589">
    <property type="entry name" value="Phage_integrase"/>
    <property type="match status" value="1"/>
</dbReference>
<gene>
    <name evidence="7" type="ORF">FEF34_25555</name>
</gene>
<dbReference type="GO" id="GO:0006310">
    <property type="term" value="P:DNA recombination"/>
    <property type="evidence" value="ECO:0007669"/>
    <property type="project" value="UniProtKB-KW"/>
</dbReference>
<dbReference type="GO" id="GO:0003677">
    <property type="term" value="F:DNA binding"/>
    <property type="evidence" value="ECO:0007669"/>
    <property type="project" value="UniProtKB-UniRule"/>
</dbReference>
<dbReference type="InterPro" id="IPR013762">
    <property type="entry name" value="Integrase-like_cat_sf"/>
</dbReference>
<proteinExistence type="inferred from homology"/>
<dbReference type="Pfam" id="PF26003">
    <property type="entry name" value="Integrase_N_phage"/>
    <property type="match status" value="1"/>
</dbReference>
<dbReference type="InterPro" id="IPR002104">
    <property type="entry name" value="Integrase_catalytic"/>
</dbReference>
<dbReference type="Proteomes" id="UP000305921">
    <property type="component" value="Unassembled WGS sequence"/>
</dbReference>
<dbReference type="RefSeq" id="WP_138055237.1">
    <property type="nucleotide sequence ID" value="NZ_VAWE01000001.1"/>
</dbReference>
<comment type="caution">
    <text evidence="7">The sequence shown here is derived from an EMBL/GenBank/DDBJ whole genome shotgun (WGS) entry which is preliminary data.</text>
</comment>
<dbReference type="InterPro" id="IPR011010">
    <property type="entry name" value="DNA_brk_join_enz"/>
</dbReference>
<reference evidence="7 8" key="1">
    <citation type="submission" date="2019-05" db="EMBL/GenBank/DDBJ databases">
        <title>Streptomyces marianii sp. nov., a novel marine actinomycete from southern coast of India.</title>
        <authorList>
            <person name="Iniyan A.M."/>
            <person name="Wink J."/>
            <person name="Ramprasad E."/>
            <person name="Ramana C.V."/>
            <person name="Bunk B."/>
            <person name="Sproer C."/>
            <person name="Joseph F.-J.R.S."/>
            <person name="Vincent S.G.P."/>
        </authorList>
    </citation>
    <scope>NUCLEOTIDE SEQUENCE [LARGE SCALE GENOMIC DNA]</scope>
    <source>
        <strain evidence="7 8">ICN19</strain>
    </source>
</reference>
<dbReference type="CDD" id="cd01189">
    <property type="entry name" value="INT_ICEBs1_C_like"/>
    <property type="match status" value="1"/>
</dbReference>
<dbReference type="GO" id="GO:0015074">
    <property type="term" value="P:DNA integration"/>
    <property type="evidence" value="ECO:0007669"/>
    <property type="project" value="InterPro"/>
</dbReference>
<dbReference type="SUPFAM" id="SSF56349">
    <property type="entry name" value="DNA breaking-rejoining enzymes"/>
    <property type="match status" value="1"/>
</dbReference>
<dbReference type="PROSITE" id="PS51900">
    <property type="entry name" value="CB"/>
    <property type="match status" value="1"/>
</dbReference>
<dbReference type="Gene3D" id="1.10.443.10">
    <property type="entry name" value="Intergrase catalytic core"/>
    <property type="match status" value="1"/>
</dbReference>
<feature type="domain" description="Tyr recombinase" evidence="5">
    <location>
        <begin position="168"/>
        <end position="356"/>
    </location>
</feature>
<name>A0A5R9ED82_9ACTN</name>
<keyword evidence="3" id="KW-0233">DNA recombination</keyword>
<feature type="domain" description="Core-binding (CB)" evidence="6">
    <location>
        <begin position="67"/>
        <end position="147"/>
    </location>
</feature>
<dbReference type="Gene3D" id="1.10.150.130">
    <property type="match status" value="1"/>
</dbReference>
<evidence type="ECO:0000259" key="5">
    <source>
        <dbReference type="PROSITE" id="PS51898"/>
    </source>
</evidence>
<evidence type="ECO:0000313" key="8">
    <source>
        <dbReference type="Proteomes" id="UP000305921"/>
    </source>
</evidence>
<dbReference type="EMBL" id="VAWE01000001">
    <property type="protein sequence ID" value="TLQ45913.1"/>
    <property type="molecule type" value="Genomic_DNA"/>
</dbReference>
<dbReference type="InterPro" id="IPR044068">
    <property type="entry name" value="CB"/>
</dbReference>
<protein>
    <submittedName>
        <fullName evidence="7">Site-specific integrase</fullName>
    </submittedName>
</protein>
<dbReference type="InterPro" id="IPR010998">
    <property type="entry name" value="Integrase_recombinase_N"/>
</dbReference>
<dbReference type="InterPro" id="IPR058717">
    <property type="entry name" value="Phage_L5_Integrase_N"/>
</dbReference>
<organism evidence="7 8">
    <name type="scientific">Streptomyces marianii</name>
    <dbReference type="NCBI Taxonomy" id="1817406"/>
    <lineage>
        <taxon>Bacteria</taxon>
        <taxon>Bacillati</taxon>
        <taxon>Actinomycetota</taxon>
        <taxon>Actinomycetes</taxon>
        <taxon>Kitasatosporales</taxon>
        <taxon>Streptomycetaceae</taxon>
        <taxon>Streptomyces</taxon>
    </lineage>
</organism>
<dbReference type="PANTHER" id="PTHR30349">
    <property type="entry name" value="PHAGE INTEGRASE-RELATED"/>
    <property type="match status" value="1"/>
</dbReference>
<accession>A0A5R9ED82</accession>
<dbReference type="PANTHER" id="PTHR30349:SF64">
    <property type="entry name" value="PROPHAGE INTEGRASE INTD-RELATED"/>
    <property type="match status" value="1"/>
</dbReference>
<dbReference type="OrthoDB" id="4529782at2"/>
<evidence type="ECO:0000256" key="1">
    <source>
        <dbReference type="ARBA" id="ARBA00008857"/>
    </source>
</evidence>
<dbReference type="AlphaFoldDB" id="A0A5R9ED82"/>
<dbReference type="InterPro" id="IPR050090">
    <property type="entry name" value="Tyrosine_recombinase_XerCD"/>
</dbReference>
<sequence>MAGKKRSFGRVRKLPSGRYQVRYLGLDGVDRPAPHTFRTKREADDWLADKQSELRAGEWTDPDAAKVSFGAYAATWITERGISASTADLYRSLLRNHLGPTFDRVALGDITPAMVRAWRVARLDAGAGASSVAKSYALMRAVLMTAVEDRLIRRNPCRVKGASVVPTPERPTATVQEVYALAGAIQPRYRALVLLAAFTGLRWGELIGLRRRDLDLDAGTVRVRRNVAELHSGKRLIKEPKSAAGRRTVAIPEVIMTDLATHLAIYAEPGPDGRVFIGAKKATPRRNHFGKLWRTACDQAGIKGLHFHDLRHTGNTLAAATGASTRELMTRMGHSSARAALIYQHATAERERLIGQAVSAVVEQARKQDPHRNGHATGT</sequence>
<dbReference type="PROSITE" id="PS51898">
    <property type="entry name" value="TYR_RECOMBINASE"/>
    <property type="match status" value="1"/>
</dbReference>
<keyword evidence="2 4" id="KW-0238">DNA-binding</keyword>
<evidence type="ECO:0000259" key="6">
    <source>
        <dbReference type="PROSITE" id="PS51900"/>
    </source>
</evidence>
<evidence type="ECO:0000256" key="2">
    <source>
        <dbReference type="ARBA" id="ARBA00023125"/>
    </source>
</evidence>
<keyword evidence="8" id="KW-1185">Reference proteome</keyword>
<evidence type="ECO:0000313" key="7">
    <source>
        <dbReference type="EMBL" id="TLQ45913.1"/>
    </source>
</evidence>
<evidence type="ECO:0000256" key="4">
    <source>
        <dbReference type="PROSITE-ProRule" id="PRU01248"/>
    </source>
</evidence>